<dbReference type="InterPro" id="IPR012663">
    <property type="entry name" value="CHP02450_Tryp"/>
</dbReference>
<dbReference type="AlphaFoldDB" id="A0AA42CT39"/>
<dbReference type="Proteomes" id="UP001165678">
    <property type="component" value="Unassembled WGS sequence"/>
</dbReference>
<accession>A0AA42CT39</accession>
<evidence type="ECO:0000313" key="2">
    <source>
        <dbReference type="Proteomes" id="UP001165678"/>
    </source>
</evidence>
<gene>
    <name evidence="1" type="ORF">OQ287_00680</name>
</gene>
<comment type="caution">
    <text evidence="1">The sequence shown here is derived from an EMBL/GenBank/DDBJ whole genome shotgun (WGS) entry which is preliminary data.</text>
</comment>
<reference evidence="1" key="1">
    <citation type="submission" date="2022-11" db="EMBL/GenBank/DDBJ databases">
        <title>Larsenimonas rhizosphaerae sp. nov., isolated from a tidal mudflat.</title>
        <authorList>
            <person name="Lee S.D."/>
            <person name="Kim I.S."/>
        </authorList>
    </citation>
    <scope>NUCLEOTIDE SEQUENCE</scope>
    <source>
        <strain evidence="1">GH2-1</strain>
    </source>
</reference>
<dbReference type="RefSeq" id="WP_250935952.1">
    <property type="nucleotide sequence ID" value="NZ_JAMLJK010000001.1"/>
</dbReference>
<proteinExistence type="predicted"/>
<dbReference type="EMBL" id="JAPIVE010000001">
    <property type="protein sequence ID" value="MCX2522754.1"/>
    <property type="molecule type" value="Genomic_DNA"/>
</dbReference>
<dbReference type="Pfam" id="PF09493">
    <property type="entry name" value="DUF2389"/>
    <property type="match status" value="1"/>
</dbReference>
<sequence>MHTLNPDKLYHSKWTATRPEHKEKHFMVTRLVRDEEDNVVDVILEAVLTRREFTLPWQALKDDDVWKMGWQ</sequence>
<dbReference type="NCBIfam" id="TIGR02450">
    <property type="entry name" value="TIGR02450 family Trp-rich protein"/>
    <property type="match status" value="1"/>
</dbReference>
<evidence type="ECO:0000313" key="1">
    <source>
        <dbReference type="EMBL" id="MCX2522754.1"/>
    </source>
</evidence>
<protein>
    <submittedName>
        <fullName evidence="1">TIGR02450 family Trp-rich protein</fullName>
    </submittedName>
</protein>
<organism evidence="1 2">
    <name type="scientific">Larsenimonas rhizosphaerae</name>
    <dbReference type="NCBI Taxonomy" id="2944682"/>
    <lineage>
        <taxon>Bacteria</taxon>
        <taxon>Pseudomonadati</taxon>
        <taxon>Pseudomonadota</taxon>
        <taxon>Gammaproteobacteria</taxon>
        <taxon>Oceanospirillales</taxon>
        <taxon>Halomonadaceae</taxon>
        <taxon>Larsenimonas</taxon>
    </lineage>
</organism>
<name>A0AA42CT39_9GAMM</name>
<keyword evidence="2" id="KW-1185">Reference proteome</keyword>